<dbReference type="GO" id="GO:0005524">
    <property type="term" value="F:ATP binding"/>
    <property type="evidence" value="ECO:0007669"/>
    <property type="project" value="UniProtKB-KW"/>
</dbReference>
<evidence type="ECO:0000256" key="5">
    <source>
        <dbReference type="ARBA" id="ARBA00022694"/>
    </source>
</evidence>
<gene>
    <name evidence="11" type="ORF">UV48_C0008G0030</name>
</gene>
<dbReference type="PANTHER" id="PTHR33540:SF2">
    <property type="entry name" value="TRNA THREONYLCARBAMOYLADENOSINE BIOSYNTHESIS PROTEIN TSAE"/>
    <property type="match status" value="1"/>
</dbReference>
<evidence type="ECO:0000256" key="2">
    <source>
        <dbReference type="ARBA" id="ARBA00007599"/>
    </source>
</evidence>
<dbReference type="EMBL" id="LCEQ01000008">
    <property type="protein sequence ID" value="KKS75690.1"/>
    <property type="molecule type" value="Genomic_DNA"/>
</dbReference>
<keyword evidence="7" id="KW-0547">Nucleotide-binding</keyword>
<dbReference type="Proteomes" id="UP000034563">
    <property type="component" value="Unassembled WGS sequence"/>
</dbReference>
<sequence length="112" mass="12467">MRPIEINTKSAKETKKVGFNLVAALGKKPTLNKALIITLEGNLGSGKTTFIQGLAKGFGVRENVLSPTFVILKEFPLSSGNFQNFYHVDAYRLKNPEELLELGFKEKIKEKL</sequence>
<evidence type="ECO:0000256" key="1">
    <source>
        <dbReference type="ARBA" id="ARBA00004496"/>
    </source>
</evidence>
<evidence type="ECO:0000313" key="12">
    <source>
        <dbReference type="Proteomes" id="UP000034563"/>
    </source>
</evidence>
<protein>
    <recommendedName>
        <fullName evidence="3">tRNA threonylcarbamoyladenosine biosynthesis protein TsaE</fullName>
    </recommendedName>
    <alternativeName>
        <fullName evidence="10">t(6)A37 threonylcarbamoyladenosine biosynthesis protein TsaE</fullName>
    </alternativeName>
</protein>
<dbReference type="InterPro" id="IPR027417">
    <property type="entry name" value="P-loop_NTPase"/>
</dbReference>
<proteinExistence type="inferred from homology"/>
<evidence type="ECO:0000256" key="3">
    <source>
        <dbReference type="ARBA" id="ARBA00019010"/>
    </source>
</evidence>
<evidence type="ECO:0000313" key="11">
    <source>
        <dbReference type="EMBL" id="KKS75690.1"/>
    </source>
</evidence>
<keyword evidence="5" id="KW-0819">tRNA processing</keyword>
<evidence type="ECO:0000256" key="10">
    <source>
        <dbReference type="ARBA" id="ARBA00032441"/>
    </source>
</evidence>
<name>A0A0G1BQK3_9BACT</name>
<dbReference type="Gene3D" id="3.40.50.300">
    <property type="entry name" value="P-loop containing nucleotide triphosphate hydrolases"/>
    <property type="match status" value="1"/>
</dbReference>
<comment type="similarity">
    <text evidence="2">Belongs to the TsaE family.</text>
</comment>
<accession>A0A0G1BQK3</accession>
<dbReference type="AlphaFoldDB" id="A0A0G1BQK3"/>
<dbReference type="GO" id="GO:0005737">
    <property type="term" value="C:cytoplasm"/>
    <property type="evidence" value="ECO:0007669"/>
    <property type="project" value="UniProtKB-SubCell"/>
</dbReference>
<dbReference type="GO" id="GO:0046872">
    <property type="term" value="F:metal ion binding"/>
    <property type="evidence" value="ECO:0007669"/>
    <property type="project" value="UniProtKB-KW"/>
</dbReference>
<dbReference type="InterPro" id="IPR003442">
    <property type="entry name" value="T6A_TsaE"/>
</dbReference>
<dbReference type="Pfam" id="PF02367">
    <property type="entry name" value="TsaE"/>
    <property type="match status" value="1"/>
</dbReference>
<keyword evidence="9" id="KW-0460">Magnesium</keyword>
<dbReference type="NCBIfam" id="TIGR00150">
    <property type="entry name" value="T6A_YjeE"/>
    <property type="match status" value="1"/>
</dbReference>
<dbReference type="SUPFAM" id="SSF52540">
    <property type="entry name" value="P-loop containing nucleoside triphosphate hydrolases"/>
    <property type="match status" value="1"/>
</dbReference>
<evidence type="ECO:0000256" key="8">
    <source>
        <dbReference type="ARBA" id="ARBA00022840"/>
    </source>
</evidence>
<evidence type="ECO:0000256" key="9">
    <source>
        <dbReference type="ARBA" id="ARBA00022842"/>
    </source>
</evidence>
<evidence type="ECO:0000256" key="4">
    <source>
        <dbReference type="ARBA" id="ARBA00022490"/>
    </source>
</evidence>
<dbReference type="PANTHER" id="PTHR33540">
    <property type="entry name" value="TRNA THREONYLCARBAMOYLADENOSINE BIOSYNTHESIS PROTEIN TSAE"/>
    <property type="match status" value="1"/>
</dbReference>
<keyword evidence="8" id="KW-0067">ATP-binding</keyword>
<reference evidence="11 12" key="1">
    <citation type="journal article" date="2015" name="Nature">
        <title>rRNA introns, odd ribosomes, and small enigmatic genomes across a large radiation of phyla.</title>
        <authorList>
            <person name="Brown C.T."/>
            <person name="Hug L.A."/>
            <person name="Thomas B.C."/>
            <person name="Sharon I."/>
            <person name="Castelle C.J."/>
            <person name="Singh A."/>
            <person name="Wilkins M.J."/>
            <person name="Williams K.H."/>
            <person name="Banfield J.F."/>
        </authorList>
    </citation>
    <scope>NUCLEOTIDE SEQUENCE [LARGE SCALE GENOMIC DNA]</scope>
</reference>
<comment type="caution">
    <text evidence="11">The sequence shown here is derived from an EMBL/GenBank/DDBJ whole genome shotgun (WGS) entry which is preliminary data.</text>
</comment>
<organism evidence="11 12">
    <name type="scientific">Candidatus Azambacteria bacterium GW2011_GWA2_42_9</name>
    <dbReference type="NCBI Taxonomy" id="1618613"/>
    <lineage>
        <taxon>Bacteria</taxon>
        <taxon>Candidatus Azamiibacteriota</taxon>
    </lineage>
</organism>
<keyword evidence="4" id="KW-0963">Cytoplasm</keyword>
<evidence type="ECO:0000256" key="6">
    <source>
        <dbReference type="ARBA" id="ARBA00022723"/>
    </source>
</evidence>
<evidence type="ECO:0000256" key="7">
    <source>
        <dbReference type="ARBA" id="ARBA00022741"/>
    </source>
</evidence>
<dbReference type="GO" id="GO:0002949">
    <property type="term" value="P:tRNA threonylcarbamoyladenosine modification"/>
    <property type="evidence" value="ECO:0007669"/>
    <property type="project" value="InterPro"/>
</dbReference>
<keyword evidence="6" id="KW-0479">Metal-binding</keyword>
<comment type="subcellular location">
    <subcellularLocation>
        <location evidence="1">Cytoplasm</location>
    </subcellularLocation>
</comment>